<dbReference type="Gene3D" id="3.40.50.10140">
    <property type="entry name" value="Toll/interleukin-1 receptor homology (TIR) domain"/>
    <property type="match status" value="1"/>
</dbReference>
<dbReference type="InterPro" id="IPR035897">
    <property type="entry name" value="Toll_tir_struct_dom_sf"/>
</dbReference>
<dbReference type="GO" id="GO:0007165">
    <property type="term" value="P:signal transduction"/>
    <property type="evidence" value="ECO:0007669"/>
    <property type="project" value="InterPro"/>
</dbReference>
<dbReference type="SUPFAM" id="SSF52540">
    <property type="entry name" value="P-loop containing nucleoside triphosphate hydrolases"/>
    <property type="match status" value="1"/>
</dbReference>
<reference evidence="6 7" key="1">
    <citation type="journal article" date="2023" name="Hortic Res">
        <title>Pangenome of water caltrop reveals structural variations and asymmetric subgenome divergence after allopolyploidization.</title>
        <authorList>
            <person name="Zhang X."/>
            <person name="Chen Y."/>
            <person name="Wang L."/>
            <person name="Yuan Y."/>
            <person name="Fang M."/>
            <person name="Shi L."/>
            <person name="Lu R."/>
            <person name="Comes H.P."/>
            <person name="Ma Y."/>
            <person name="Chen Y."/>
            <person name="Huang G."/>
            <person name="Zhou Y."/>
            <person name="Zheng Z."/>
            <person name="Qiu Y."/>
        </authorList>
    </citation>
    <scope>NUCLEOTIDE SEQUENCE [LARGE SCALE GENOMIC DNA]</scope>
    <source>
        <strain evidence="6">F231</strain>
    </source>
</reference>
<dbReference type="PROSITE" id="PS50104">
    <property type="entry name" value="TIR"/>
    <property type="match status" value="1"/>
</dbReference>
<dbReference type="InterPro" id="IPR036404">
    <property type="entry name" value="Jacalin-like_lectin_dom_sf"/>
</dbReference>
<dbReference type="InterPro" id="IPR001229">
    <property type="entry name" value="Jacalin-like_lectin_dom"/>
</dbReference>
<protein>
    <submittedName>
        <fullName evidence="6">Uncharacterized protein</fullName>
    </submittedName>
</protein>
<dbReference type="InterPro" id="IPR002182">
    <property type="entry name" value="NB-ARC"/>
</dbReference>
<gene>
    <name evidence="6" type="ORF">SAY86_016992</name>
</gene>
<dbReference type="SUPFAM" id="SSF52200">
    <property type="entry name" value="Toll/Interleukin receptor TIR domain"/>
    <property type="match status" value="1"/>
</dbReference>
<keyword evidence="2" id="KW-0430">Lectin</keyword>
<dbReference type="FunFam" id="3.40.50.10140:FF:000007">
    <property type="entry name" value="Disease resistance protein (TIR-NBS-LRR class)"/>
    <property type="match status" value="1"/>
</dbReference>
<dbReference type="PANTHER" id="PTHR47293">
    <property type="entry name" value="JACALIN-RELATED LECTIN 3"/>
    <property type="match status" value="1"/>
</dbReference>
<evidence type="ECO:0000313" key="6">
    <source>
        <dbReference type="EMBL" id="KAK4789688.1"/>
    </source>
</evidence>
<feature type="domain" description="Jacalin-type lectin" evidence="5">
    <location>
        <begin position="606"/>
        <end position="748"/>
    </location>
</feature>
<feature type="domain" description="TIR" evidence="4">
    <location>
        <begin position="21"/>
        <end position="191"/>
    </location>
</feature>
<dbReference type="EMBL" id="JAXQNO010000010">
    <property type="protein sequence ID" value="KAK4789688.1"/>
    <property type="molecule type" value="Genomic_DNA"/>
</dbReference>
<dbReference type="AlphaFoldDB" id="A0AAN7LJX7"/>
<evidence type="ECO:0000256" key="3">
    <source>
        <dbReference type="ARBA" id="ARBA00023027"/>
    </source>
</evidence>
<dbReference type="Gene3D" id="1.10.8.430">
    <property type="entry name" value="Helical domain of apoptotic protease-activating factors"/>
    <property type="match status" value="1"/>
</dbReference>
<evidence type="ECO:0000259" key="4">
    <source>
        <dbReference type="PROSITE" id="PS50104"/>
    </source>
</evidence>
<dbReference type="GO" id="GO:0030246">
    <property type="term" value="F:carbohydrate binding"/>
    <property type="evidence" value="ECO:0007669"/>
    <property type="project" value="UniProtKB-KW"/>
</dbReference>
<dbReference type="SUPFAM" id="SSF51101">
    <property type="entry name" value="Mannose-binding lectins"/>
    <property type="match status" value="4"/>
</dbReference>
<feature type="domain" description="Jacalin-type lectin" evidence="5">
    <location>
        <begin position="454"/>
        <end position="599"/>
    </location>
</feature>
<dbReference type="Pfam" id="PF00931">
    <property type="entry name" value="NB-ARC"/>
    <property type="match status" value="1"/>
</dbReference>
<dbReference type="InterPro" id="IPR033734">
    <property type="entry name" value="Jacalin-like_lectin_dom_plant"/>
</dbReference>
<dbReference type="Pfam" id="PF01582">
    <property type="entry name" value="TIR"/>
    <property type="match status" value="1"/>
</dbReference>
<organism evidence="6 7">
    <name type="scientific">Trapa natans</name>
    <name type="common">Water chestnut</name>
    <dbReference type="NCBI Taxonomy" id="22666"/>
    <lineage>
        <taxon>Eukaryota</taxon>
        <taxon>Viridiplantae</taxon>
        <taxon>Streptophyta</taxon>
        <taxon>Embryophyta</taxon>
        <taxon>Tracheophyta</taxon>
        <taxon>Spermatophyta</taxon>
        <taxon>Magnoliopsida</taxon>
        <taxon>eudicotyledons</taxon>
        <taxon>Gunneridae</taxon>
        <taxon>Pentapetalae</taxon>
        <taxon>rosids</taxon>
        <taxon>malvids</taxon>
        <taxon>Myrtales</taxon>
        <taxon>Lythraceae</taxon>
        <taxon>Trapa</taxon>
    </lineage>
</organism>
<dbReference type="PANTHER" id="PTHR47293:SF68">
    <property type="entry name" value="JACALIN-RELATED LECTIN 3"/>
    <property type="match status" value="1"/>
</dbReference>
<dbReference type="GO" id="GO:0043531">
    <property type="term" value="F:ADP binding"/>
    <property type="evidence" value="ECO:0007669"/>
    <property type="project" value="InterPro"/>
</dbReference>
<feature type="domain" description="Jacalin-type lectin" evidence="5">
    <location>
        <begin position="898"/>
        <end position="1037"/>
    </location>
</feature>
<accession>A0AAN7LJX7</accession>
<dbReference type="CDD" id="cd09612">
    <property type="entry name" value="Jacalin"/>
    <property type="match status" value="4"/>
</dbReference>
<feature type="domain" description="Jacalin-type lectin" evidence="5">
    <location>
        <begin position="755"/>
        <end position="891"/>
    </location>
</feature>
<dbReference type="Gene3D" id="2.100.10.30">
    <property type="entry name" value="Jacalin-like lectin domain"/>
    <property type="match status" value="4"/>
</dbReference>
<dbReference type="Pfam" id="PF01419">
    <property type="entry name" value="Jacalin"/>
    <property type="match status" value="4"/>
</dbReference>
<dbReference type="Gene3D" id="3.40.50.300">
    <property type="entry name" value="P-loop containing nucleotide triphosphate hydrolases"/>
    <property type="match status" value="1"/>
</dbReference>
<name>A0AAN7LJX7_TRANT</name>
<dbReference type="InterPro" id="IPR042197">
    <property type="entry name" value="Apaf_helical"/>
</dbReference>
<dbReference type="Proteomes" id="UP001346149">
    <property type="component" value="Unassembled WGS sequence"/>
</dbReference>
<dbReference type="PRINTS" id="PR00364">
    <property type="entry name" value="DISEASERSIST"/>
</dbReference>
<evidence type="ECO:0000259" key="5">
    <source>
        <dbReference type="PROSITE" id="PS51752"/>
    </source>
</evidence>
<evidence type="ECO:0000256" key="2">
    <source>
        <dbReference type="ARBA" id="ARBA00022734"/>
    </source>
</evidence>
<keyword evidence="3" id="KW-0520">NAD</keyword>
<dbReference type="InterPro" id="IPR000157">
    <property type="entry name" value="TIR_dom"/>
</dbReference>
<evidence type="ECO:0000313" key="7">
    <source>
        <dbReference type="Proteomes" id="UP001346149"/>
    </source>
</evidence>
<dbReference type="InterPro" id="IPR027417">
    <property type="entry name" value="P-loop_NTPase"/>
</dbReference>
<dbReference type="PROSITE" id="PS51752">
    <property type="entry name" value="JACALIN_LECTIN"/>
    <property type="match status" value="4"/>
</dbReference>
<comment type="similarity">
    <text evidence="1">Belongs to the jacalin lectin family.</text>
</comment>
<sequence length="1041" mass="114894">MEVAGNSVPPPPPMASGPREWKNDVFVSFRGKEIRNRFMSHLFHAFEKANILCYRDTDGDQRGHTVGPMLKDAIKNSRNALIVFSPNYAESHWCLDEVIEIINCAREYQGHGYMVVPIFFDVEPTDVKNQTADFGEGFRRCLAKEGHAKAAVWKAALEEAGNKSGLHLWNDANGVESKLIKKIVGLIRRKTSFMNSPHFLSSAVGFDSKASDVISLLNIGKKNVQVTGLFGIKGIGKTTLAKLVCSRVFIEFEGVSFLGNIGDAKHRSLVDFQKALVNEVNDEILTMDEHNPTQNIEQIRNKLSQKKILVVLDDVRNKNQVDLLGGLKGTLGNGSRILITTEHEQLLDLVKVDRKYIVSGLSHNDSLQLFRKCAFGGYPEEGYEELSKNLVHFAGGLPLAVITLGTCLLGKKKDQWHLLLEKLVENPYLDLIKAYSDSVNRDAVSYDCISDLFQFKVGPYGGFGGCDYDDKSFTGVREMRIVVVGSIVESIYVDYDQNGSLVRSGRHGGPRDGEKHKVMLDYPDEYLTSISGNIGNPNLPVIRSISMKSNKRKFGPFGKENGTTFSIHPEKQIGGEGKILGFFGKCGSSLDSIGVYYGSVSNPYPFKTIGPFGHSEGNSWDDGKHSDVRQVIVVVFNSVIKSISIIYDCYGHPLFPFKHGGDGCEGITHSIKLDYPHEYLTSISGYMREDEGKFILHALSFHSNKSVYGPFGEETGIPFTGPSTGGKIVGFSGSSNSRLWSLRAYMDPVSHIHPVRRVGPFGGSGEEKWDDGSSNGSLREIVIYSGAVIGSIQCIYDREGELVKQPRHGGGGGEKAVVELEYPNEYLTNISGYYTKRGLTSLTFQSNKRVHGPYGREEGTYFKSPLNIGKLVGLYGRSGMYLDSIGAYFAPMFHIDPIKIAGPYGCEDGNMWDDGKHANLRRIDLSFGVVIDGICCWYEDDDQPVTAAHHGGHGGDSRKIVLDKDEYLISVSGYVGSFHNMTVIKSLTFGSNKAKKYGPYGTKGEIPFSFSTSIGKIVGFFGRSNRYLHAIAAHVEILRRN</sequence>
<dbReference type="SMART" id="SM00915">
    <property type="entry name" value="Jacalin"/>
    <property type="match status" value="4"/>
</dbReference>
<proteinExistence type="inferred from homology"/>
<comment type="caution">
    <text evidence="6">The sequence shown here is derived from an EMBL/GenBank/DDBJ whole genome shotgun (WGS) entry which is preliminary data.</text>
</comment>
<evidence type="ECO:0000256" key="1">
    <source>
        <dbReference type="ARBA" id="ARBA00006568"/>
    </source>
</evidence>
<dbReference type="SMART" id="SM00255">
    <property type="entry name" value="TIR"/>
    <property type="match status" value="1"/>
</dbReference>
<keyword evidence="7" id="KW-1185">Reference proteome</keyword>